<dbReference type="InterPro" id="IPR029058">
    <property type="entry name" value="AB_hydrolase_fold"/>
</dbReference>
<dbReference type="Gene3D" id="3.40.50.1820">
    <property type="entry name" value="alpha/beta hydrolase"/>
    <property type="match status" value="1"/>
</dbReference>
<keyword evidence="1" id="KW-0378">Hydrolase</keyword>
<protein>
    <submittedName>
        <fullName evidence="1">Alpha/beta hydrolase</fullName>
    </submittedName>
</protein>
<dbReference type="InterPro" id="IPR010662">
    <property type="entry name" value="RBBP9/YdeN"/>
</dbReference>
<dbReference type="AlphaFoldDB" id="A0A5P3VDV5"/>
<proteinExistence type="predicted"/>
<dbReference type="Pfam" id="PF06821">
    <property type="entry name" value="Ser_hydrolase"/>
    <property type="match status" value="1"/>
</dbReference>
<gene>
    <name evidence="1" type="ORF">D2917_01785</name>
</gene>
<sequence length="197" mass="21024">MSLFPDTTVLLVPGLRDHVAEHWQTLLQAQLPNARSVPPLEHDKLSRDARVAALDAALAEIEGPVVLVAHSAGVMITVHWAAHRAAHRAAESRRNIRGALLATPADLESPMPAGYPDTATLAQHGWLPVPRSPLPFPTILAASRNDPLAAYPRAAEMASDWGSKLVDLGEVGHLNPAAGYGPWPRATALIDELLRAG</sequence>
<dbReference type="Proteomes" id="UP000325743">
    <property type="component" value="Chromosome 1"/>
</dbReference>
<dbReference type="SUPFAM" id="SSF53474">
    <property type="entry name" value="alpha/beta-Hydrolases"/>
    <property type="match status" value="1"/>
</dbReference>
<reference evidence="1 2" key="1">
    <citation type="submission" date="2018-09" db="EMBL/GenBank/DDBJ databases">
        <title>Complete genome sequence of Cupriavidus oxalaticus T2, a bacterium capable of phenol tolerance and degradation.</title>
        <authorList>
            <person name="Yan J."/>
        </authorList>
    </citation>
    <scope>NUCLEOTIDE SEQUENCE [LARGE SCALE GENOMIC DNA]</scope>
    <source>
        <strain evidence="1 2">T2</strain>
    </source>
</reference>
<evidence type="ECO:0000313" key="2">
    <source>
        <dbReference type="Proteomes" id="UP000325743"/>
    </source>
</evidence>
<organism evidence="1 2">
    <name type="scientific">Cupriavidus oxalaticus</name>
    <dbReference type="NCBI Taxonomy" id="96344"/>
    <lineage>
        <taxon>Bacteria</taxon>
        <taxon>Pseudomonadati</taxon>
        <taxon>Pseudomonadota</taxon>
        <taxon>Betaproteobacteria</taxon>
        <taxon>Burkholderiales</taxon>
        <taxon>Burkholderiaceae</taxon>
        <taxon>Cupriavidus</taxon>
    </lineage>
</organism>
<dbReference type="GO" id="GO:0016787">
    <property type="term" value="F:hydrolase activity"/>
    <property type="evidence" value="ECO:0007669"/>
    <property type="project" value="UniProtKB-KW"/>
</dbReference>
<evidence type="ECO:0000313" key="1">
    <source>
        <dbReference type="EMBL" id="QEZ43089.1"/>
    </source>
</evidence>
<dbReference type="EMBL" id="CP032518">
    <property type="protein sequence ID" value="QEZ43089.1"/>
    <property type="molecule type" value="Genomic_DNA"/>
</dbReference>
<dbReference type="RefSeq" id="WP_151069401.1">
    <property type="nucleotide sequence ID" value="NZ_CP032518.1"/>
</dbReference>
<name>A0A5P3VDV5_9BURK</name>
<accession>A0A5P3VDV5</accession>